<dbReference type="Pfam" id="PF13456">
    <property type="entry name" value="RVT_3"/>
    <property type="match status" value="1"/>
</dbReference>
<keyword evidence="1" id="KW-1133">Transmembrane helix</keyword>
<dbReference type="InterPro" id="IPR002156">
    <property type="entry name" value="RNaseH_domain"/>
</dbReference>
<keyword evidence="1" id="KW-0472">Membrane</keyword>
<organism evidence="3">
    <name type="scientific">Fagus sylvatica</name>
    <name type="common">Beechnut</name>
    <dbReference type="NCBI Taxonomy" id="28930"/>
    <lineage>
        <taxon>Eukaryota</taxon>
        <taxon>Viridiplantae</taxon>
        <taxon>Streptophyta</taxon>
        <taxon>Embryophyta</taxon>
        <taxon>Tracheophyta</taxon>
        <taxon>Spermatophyta</taxon>
        <taxon>Magnoliopsida</taxon>
        <taxon>eudicotyledons</taxon>
        <taxon>Gunneridae</taxon>
        <taxon>Pentapetalae</taxon>
        <taxon>rosids</taxon>
        <taxon>fabids</taxon>
        <taxon>Fagales</taxon>
        <taxon>Fagaceae</taxon>
        <taxon>Fagus</taxon>
    </lineage>
</organism>
<evidence type="ECO:0000313" key="3">
    <source>
        <dbReference type="EMBL" id="SPC85907.1"/>
    </source>
</evidence>
<dbReference type="GO" id="GO:0004523">
    <property type="term" value="F:RNA-DNA hybrid ribonuclease activity"/>
    <property type="evidence" value="ECO:0007669"/>
    <property type="project" value="InterPro"/>
</dbReference>
<feature type="domain" description="RNase H type-1" evidence="2">
    <location>
        <begin position="56"/>
        <end position="149"/>
    </location>
</feature>
<dbReference type="Gene3D" id="3.30.420.10">
    <property type="entry name" value="Ribonuclease H-like superfamily/Ribonuclease H"/>
    <property type="match status" value="1"/>
</dbReference>
<evidence type="ECO:0000259" key="2">
    <source>
        <dbReference type="Pfam" id="PF13456"/>
    </source>
</evidence>
<dbReference type="PANTHER" id="PTHR47074:SF48">
    <property type="entry name" value="POLYNUCLEOTIDYL TRANSFERASE, RIBONUCLEASE H-LIKE SUPERFAMILY PROTEIN"/>
    <property type="match status" value="1"/>
</dbReference>
<dbReference type="InterPro" id="IPR044730">
    <property type="entry name" value="RNase_H-like_dom_plant"/>
</dbReference>
<keyword evidence="1" id="KW-0812">Transmembrane</keyword>
<dbReference type="SUPFAM" id="SSF53098">
    <property type="entry name" value="Ribonuclease H-like"/>
    <property type="match status" value="1"/>
</dbReference>
<dbReference type="InterPro" id="IPR012337">
    <property type="entry name" value="RNaseH-like_sf"/>
</dbReference>
<evidence type="ECO:0000256" key="1">
    <source>
        <dbReference type="SAM" id="Phobius"/>
    </source>
</evidence>
<gene>
    <name evidence="3" type="ORF">FSB_LOCUS13789</name>
</gene>
<sequence>MDLHVDSNCGILDWVWGIWKYKGDGYFLKVAVVLWSVWNVRNSAIFRDMDGWYKVNIDGAVFADIQKVGVGAVIRNERGEFLGAMCELMEFGLDATDAEALAALQAIEFAVDICPFNLVFEGDCVQVIKALMTNEFDFSRVGHVYSIARSKLSLARVLLLFMFLVMVILLLII</sequence>
<dbReference type="EMBL" id="OIVN01000811">
    <property type="protein sequence ID" value="SPC85907.1"/>
    <property type="molecule type" value="Genomic_DNA"/>
</dbReference>
<feature type="transmembrane region" description="Helical" evidence="1">
    <location>
        <begin position="154"/>
        <end position="172"/>
    </location>
</feature>
<reference evidence="3" key="1">
    <citation type="submission" date="2018-02" db="EMBL/GenBank/DDBJ databases">
        <authorList>
            <person name="Cohen D.B."/>
            <person name="Kent A.D."/>
        </authorList>
    </citation>
    <scope>NUCLEOTIDE SEQUENCE</scope>
</reference>
<dbReference type="InterPro" id="IPR036397">
    <property type="entry name" value="RNaseH_sf"/>
</dbReference>
<dbReference type="InterPro" id="IPR052929">
    <property type="entry name" value="RNase_H-like_EbsB-rel"/>
</dbReference>
<protein>
    <recommendedName>
        <fullName evidence="2">RNase H type-1 domain-containing protein</fullName>
    </recommendedName>
</protein>
<proteinExistence type="predicted"/>
<dbReference type="CDD" id="cd06222">
    <property type="entry name" value="RNase_H_like"/>
    <property type="match status" value="1"/>
</dbReference>
<name>A0A2N9F4L7_FAGSY</name>
<dbReference type="GO" id="GO:0003676">
    <property type="term" value="F:nucleic acid binding"/>
    <property type="evidence" value="ECO:0007669"/>
    <property type="project" value="InterPro"/>
</dbReference>
<accession>A0A2N9F4L7</accession>
<dbReference type="AlphaFoldDB" id="A0A2N9F4L7"/>
<dbReference type="PANTHER" id="PTHR47074">
    <property type="entry name" value="BNAC02G40300D PROTEIN"/>
    <property type="match status" value="1"/>
</dbReference>